<evidence type="ECO:0000313" key="2">
    <source>
        <dbReference type="EMBL" id="KIM64155.1"/>
    </source>
</evidence>
<reference evidence="3" key="2">
    <citation type="submission" date="2015-01" db="EMBL/GenBank/DDBJ databases">
        <title>Evolutionary Origins and Diversification of the Mycorrhizal Mutualists.</title>
        <authorList>
            <consortium name="DOE Joint Genome Institute"/>
            <consortium name="Mycorrhizal Genomics Consortium"/>
            <person name="Kohler A."/>
            <person name="Kuo A."/>
            <person name="Nagy L.G."/>
            <person name="Floudas D."/>
            <person name="Copeland A."/>
            <person name="Barry K.W."/>
            <person name="Cichocki N."/>
            <person name="Veneault-Fourrey C."/>
            <person name="LaButti K."/>
            <person name="Lindquist E.A."/>
            <person name="Lipzen A."/>
            <person name="Lundell T."/>
            <person name="Morin E."/>
            <person name="Murat C."/>
            <person name="Riley R."/>
            <person name="Ohm R."/>
            <person name="Sun H."/>
            <person name="Tunlid A."/>
            <person name="Henrissat B."/>
            <person name="Grigoriev I.V."/>
            <person name="Hibbett D.S."/>
            <person name="Martin F."/>
        </authorList>
    </citation>
    <scope>NUCLEOTIDE SEQUENCE [LARGE SCALE GENOMIC DNA]</scope>
    <source>
        <strain evidence="3">Foug A</strain>
    </source>
</reference>
<accession>A0A0C3DU65</accession>
<feature type="domain" description="Protein kinase" evidence="1">
    <location>
        <begin position="37"/>
        <end position="296"/>
    </location>
</feature>
<dbReference type="InParanoid" id="A0A0C3DU65"/>
<evidence type="ECO:0000259" key="1">
    <source>
        <dbReference type="PROSITE" id="PS50011"/>
    </source>
</evidence>
<dbReference type="AlphaFoldDB" id="A0A0C3DU65"/>
<organism evidence="2 3">
    <name type="scientific">Scleroderma citrinum Foug A</name>
    <dbReference type="NCBI Taxonomy" id="1036808"/>
    <lineage>
        <taxon>Eukaryota</taxon>
        <taxon>Fungi</taxon>
        <taxon>Dikarya</taxon>
        <taxon>Basidiomycota</taxon>
        <taxon>Agaricomycotina</taxon>
        <taxon>Agaricomycetes</taxon>
        <taxon>Agaricomycetidae</taxon>
        <taxon>Boletales</taxon>
        <taxon>Sclerodermatineae</taxon>
        <taxon>Sclerodermataceae</taxon>
        <taxon>Scleroderma</taxon>
    </lineage>
</organism>
<gene>
    <name evidence="2" type="ORF">SCLCIDRAFT_660859</name>
</gene>
<dbReference type="EMBL" id="KN822030">
    <property type="protein sequence ID" value="KIM64155.1"/>
    <property type="molecule type" value="Genomic_DNA"/>
</dbReference>
<proteinExistence type="predicted"/>
<reference evidence="2 3" key="1">
    <citation type="submission" date="2014-04" db="EMBL/GenBank/DDBJ databases">
        <authorList>
            <consortium name="DOE Joint Genome Institute"/>
            <person name="Kuo A."/>
            <person name="Kohler A."/>
            <person name="Nagy L.G."/>
            <person name="Floudas D."/>
            <person name="Copeland A."/>
            <person name="Barry K.W."/>
            <person name="Cichocki N."/>
            <person name="Veneault-Fourrey C."/>
            <person name="LaButti K."/>
            <person name="Lindquist E.A."/>
            <person name="Lipzen A."/>
            <person name="Lundell T."/>
            <person name="Morin E."/>
            <person name="Murat C."/>
            <person name="Sun H."/>
            <person name="Tunlid A."/>
            <person name="Henrissat B."/>
            <person name="Grigoriev I.V."/>
            <person name="Hibbett D.S."/>
            <person name="Martin F."/>
            <person name="Nordberg H.P."/>
            <person name="Cantor M.N."/>
            <person name="Hua S.X."/>
        </authorList>
    </citation>
    <scope>NUCLEOTIDE SEQUENCE [LARGE SCALE GENOMIC DNA]</scope>
    <source>
        <strain evidence="2 3">Foug A</strain>
    </source>
</reference>
<dbReference type="Pfam" id="PF00069">
    <property type="entry name" value="Pkinase"/>
    <property type="match status" value="1"/>
</dbReference>
<dbReference type="SUPFAM" id="SSF56112">
    <property type="entry name" value="Protein kinase-like (PK-like)"/>
    <property type="match status" value="1"/>
</dbReference>
<dbReference type="InterPro" id="IPR051681">
    <property type="entry name" value="Ser/Thr_Kinases-Pseudokinases"/>
</dbReference>
<protein>
    <recommendedName>
        <fullName evidence="1">Protein kinase domain-containing protein</fullName>
    </recommendedName>
</protein>
<dbReference type="PANTHER" id="PTHR44329:SF214">
    <property type="entry name" value="PROTEIN KINASE DOMAIN-CONTAINING PROTEIN"/>
    <property type="match status" value="1"/>
</dbReference>
<dbReference type="InterPro" id="IPR000719">
    <property type="entry name" value="Prot_kinase_dom"/>
</dbReference>
<dbReference type="PANTHER" id="PTHR44329">
    <property type="entry name" value="SERINE/THREONINE-PROTEIN KINASE TNNI3K-RELATED"/>
    <property type="match status" value="1"/>
</dbReference>
<dbReference type="STRING" id="1036808.A0A0C3DU65"/>
<dbReference type="HOGENOM" id="CLU_058673_0_0_1"/>
<dbReference type="Proteomes" id="UP000053989">
    <property type="component" value="Unassembled WGS sequence"/>
</dbReference>
<name>A0A0C3DU65_9AGAM</name>
<sequence length="395" mass="43516">MVMGSNLPFVKSIDPRHVLEELAQLARQHSVDFDGRIDIDSSSIGGGSAYVRLGILRPEGIKVVVKTARGGPPEDVDTIKRSIEEVHRLSKLGHENILPLLGITTKFDLTVSLVSLWIPGRNAHEYVKNKSIDPRPIIGGIARGLRYLHNQASGEIIHGNVKGFNVLISDVGGPLLTDFTLSPLEIASFSTNPDRSINWTALEVLDGQGITPSTDVWSFGMTVLELFTRVTPFSGYSGVRDVMVRVFQGPPDRPSDENTCHRLTDRWWDLCSACWNLEPSLRPTMSQIVDKITAIMIDPSQVSTNNSDNTSVPPEAKLMVEDHPQAGPVAHSQGAVYSVTIFTTEEKPLPSPVELVFTLMPEEDPKLFGGYSPVVWRILRFPATRMEHKLTLPSA</sequence>
<evidence type="ECO:0000313" key="3">
    <source>
        <dbReference type="Proteomes" id="UP000053989"/>
    </source>
</evidence>
<dbReference type="PROSITE" id="PS50011">
    <property type="entry name" value="PROTEIN_KINASE_DOM"/>
    <property type="match status" value="1"/>
</dbReference>
<dbReference type="InterPro" id="IPR011009">
    <property type="entry name" value="Kinase-like_dom_sf"/>
</dbReference>
<dbReference type="OrthoDB" id="5581784at2759"/>
<dbReference type="Gene3D" id="1.10.510.10">
    <property type="entry name" value="Transferase(Phosphotransferase) domain 1"/>
    <property type="match status" value="1"/>
</dbReference>
<dbReference type="GO" id="GO:0005524">
    <property type="term" value="F:ATP binding"/>
    <property type="evidence" value="ECO:0007669"/>
    <property type="project" value="InterPro"/>
</dbReference>
<keyword evidence="3" id="KW-1185">Reference proteome</keyword>
<dbReference type="GO" id="GO:0004674">
    <property type="term" value="F:protein serine/threonine kinase activity"/>
    <property type="evidence" value="ECO:0007669"/>
    <property type="project" value="TreeGrafter"/>
</dbReference>